<feature type="transmembrane region" description="Helical" evidence="1">
    <location>
        <begin position="315"/>
        <end position="348"/>
    </location>
</feature>
<feature type="transmembrane region" description="Helical" evidence="1">
    <location>
        <begin position="114"/>
        <end position="137"/>
    </location>
</feature>
<name>A0ABU1BQC8_9BURK</name>
<feature type="transmembrane region" description="Helical" evidence="1">
    <location>
        <begin position="149"/>
        <end position="171"/>
    </location>
</feature>
<feature type="transmembrane region" description="Helical" evidence="1">
    <location>
        <begin position="375"/>
        <end position="393"/>
    </location>
</feature>
<feature type="transmembrane region" description="Helical" evidence="1">
    <location>
        <begin position="191"/>
        <end position="211"/>
    </location>
</feature>
<keyword evidence="3" id="KW-1185">Reference proteome</keyword>
<comment type="caution">
    <text evidence="2">The sequence shown here is derived from an EMBL/GenBank/DDBJ whole genome shotgun (WGS) entry which is preliminary data.</text>
</comment>
<proteinExistence type="predicted"/>
<evidence type="ECO:0000313" key="3">
    <source>
        <dbReference type="Proteomes" id="UP001225596"/>
    </source>
</evidence>
<feature type="transmembrane region" description="Helical" evidence="1">
    <location>
        <begin position="86"/>
        <end position="108"/>
    </location>
</feature>
<feature type="transmembrane region" description="Helical" evidence="1">
    <location>
        <begin position="399"/>
        <end position="422"/>
    </location>
</feature>
<dbReference type="EMBL" id="JAUYVH010000007">
    <property type="protein sequence ID" value="MDQ9171206.1"/>
    <property type="molecule type" value="Genomic_DNA"/>
</dbReference>
<organism evidence="2 3">
    <name type="scientific">Keguizhuia sedimenti</name>
    <dbReference type="NCBI Taxonomy" id="3064264"/>
    <lineage>
        <taxon>Bacteria</taxon>
        <taxon>Pseudomonadati</taxon>
        <taxon>Pseudomonadota</taxon>
        <taxon>Betaproteobacteria</taxon>
        <taxon>Burkholderiales</taxon>
        <taxon>Oxalobacteraceae</taxon>
        <taxon>Keguizhuia</taxon>
    </lineage>
</organism>
<evidence type="ECO:0000256" key="1">
    <source>
        <dbReference type="SAM" id="Phobius"/>
    </source>
</evidence>
<reference evidence="2 3" key="1">
    <citation type="submission" date="2023-08" db="EMBL/GenBank/DDBJ databases">
        <title>Oxalobacteraceae gen .nov., isolated from river sludge outside the plant.</title>
        <authorList>
            <person name="Zhao S.Y."/>
        </authorList>
    </citation>
    <scope>NUCLEOTIDE SEQUENCE [LARGE SCALE GENOMIC DNA]</scope>
    <source>
        <strain evidence="2 3">R-40</strain>
    </source>
</reference>
<dbReference type="RefSeq" id="WP_338437141.1">
    <property type="nucleotide sequence ID" value="NZ_JAUYVH010000007.1"/>
</dbReference>
<feature type="transmembrane region" description="Helical" evidence="1">
    <location>
        <begin position="20"/>
        <end position="38"/>
    </location>
</feature>
<sequence length="438" mass="47321">MQRVLSYEQTPPLAVPLRFFLTAPMFALAAALLLLWYGDAALSSRWTAPALALTHLLTLGFLGLCMIGSVLQIMPVIAGVEVPRPGLTASLVHLLLSVGAATLSLAFLLMERVLFLAALLLVGAAFGAFLFACWLGLKGVESENVTLSAVRLALVSLAVTLALGITLGSAFAWPMALPMPKLTNLHASWGLAGWVGLLVIAVAFQVVPMFQVTEIYPRLVTRWLGRAVFAMVGLATLSAAILPDTLYVSGIFSVATALFYLAFGVLTWHLIWHRKRPKSDPTTFFWYAGLASLIAASLLFILAELYPPLGSHSAYPLGLGVLFIVGFAYSVVNGMLYKIVPFLVWYHLQDKLFESGMKAPNVRQVISEAAARRQFIAHAAALFLLLAAVIWPGRHLERLAGLGFLVSSLWLWLNLLGAANVYRTHLAKAKALSSTTPA</sequence>
<keyword evidence="1" id="KW-0812">Transmembrane</keyword>
<keyword evidence="1" id="KW-1133">Transmembrane helix</keyword>
<keyword evidence="1" id="KW-0472">Membrane</keyword>
<accession>A0ABU1BQC8</accession>
<feature type="transmembrane region" description="Helical" evidence="1">
    <location>
        <begin position="284"/>
        <end position="303"/>
    </location>
</feature>
<evidence type="ECO:0000313" key="2">
    <source>
        <dbReference type="EMBL" id="MDQ9171206.1"/>
    </source>
</evidence>
<dbReference type="Proteomes" id="UP001225596">
    <property type="component" value="Unassembled WGS sequence"/>
</dbReference>
<gene>
    <name evidence="2" type="ORF">Q8A64_12400</name>
</gene>
<feature type="transmembrane region" description="Helical" evidence="1">
    <location>
        <begin position="248"/>
        <end position="272"/>
    </location>
</feature>
<feature type="transmembrane region" description="Helical" evidence="1">
    <location>
        <begin position="50"/>
        <end position="74"/>
    </location>
</feature>
<protein>
    <submittedName>
        <fullName evidence="2">Permease</fullName>
    </submittedName>
</protein>